<accession>A0A1D8U1R4</accession>
<dbReference type="Proteomes" id="UP000177870">
    <property type="component" value="Chromosome"/>
</dbReference>
<name>A0A1D8U1R4_9CYAN</name>
<dbReference type="AlphaFoldDB" id="A0A1D8U1R4"/>
<gene>
    <name evidence="1" type="ORF">BJP34_34385</name>
</gene>
<evidence type="ECO:0000313" key="2">
    <source>
        <dbReference type="Proteomes" id="UP000177870"/>
    </source>
</evidence>
<protein>
    <submittedName>
        <fullName evidence="1">Uncharacterized protein</fullName>
    </submittedName>
</protein>
<reference evidence="2" key="1">
    <citation type="submission" date="2016-10" db="EMBL/GenBank/DDBJ databases">
        <title>Comparative genomics uncovers the prolific and rare metabolic potential of the cyanobacterial genus Moorea.</title>
        <authorList>
            <person name="Leao T."/>
            <person name="Castelao G."/>
            <person name="Korobeynikov A."/>
            <person name="Monroe E.A."/>
            <person name="Podell S."/>
            <person name="Glukhov E."/>
            <person name="Allen E."/>
            <person name="Gerwick W.H."/>
            <person name="Gerwick L."/>
        </authorList>
    </citation>
    <scope>NUCLEOTIDE SEQUENCE [LARGE SCALE GENOMIC DNA]</scope>
    <source>
        <strain evidence="2">PAL-8-15-08-1</strain>
    </source>
</reference>
<evidence type="ECO:0000313" key="1">
    <source>
        <dbReference type="EMBL" id="AOX03847.1"/>
    </source>
</evidence>
<proteinExistence type="predicted"/>
<dbReference type="RefSeq" id="WP_070396213.1">
    <property type="nucleotide sequence ID" value="NZ_CP017599.1"/>
</dbReference>
<dbReference type="KEGG" id="mpro:BJP34_34385"/>
<sequence length="96" mass="10951">MKIENLENLQEINTEEFSSLQGGRMIQAPMDIRDMIDIKDIGDIKIDIHRPMPKPEPEPKPPIIAKPFPLPRPPINPCYPHPPICGPVRPYCYAIL</sequence>
<dbReference type="EMBL" id="CP017599">
    <property type="protein sequence ID" value="AOX03847.1"/>
    <property type="molecule type" value="Genomic_DNA"/>
</dbReference>
<organism evidence="1 2">
    <name type="scientific">Moorena producens PAL-8-15-08-1</name>
    <dbReference type="NCBI Taxonomy" id="1458985"/>
    <lineage>
        <taxon>Bacteria</taxon>
        <taxon>Bacillati</taxon>
        <taxon>Cyanobacteriota</taxon>
        <taxon>Cyanophyceae</taxon>
        <taxon>Coleofasciculales</taxon>
        <taxon>Coleofasciculaceae</taxon>
        <taxon>Moorena</taxon>
    </lineage>
</organism>